<dbReference type="GO" id="GO:0005886">
    <property type="term" value="C:plasma membrane"/>
    <property type="evidence" value="ECO:0007669"/>
    <property type="project" value="UniProtKB-SubCell"/>
</dbReference>
<feature type="signal peptide" evidence="9">
    <location>
        <begin position="1"/>
        <end position="16"/>
    </location>
</feature>
<dbReference type="HOGENOM" id="CLU_021855_1_0_1"/>
<accession>A0A086SYT0</accession>
<comment type="caution">
    <text evidence="12">The sequence shown here is derived from an EMBL/GenBank/DDBJ whole genome shotgun (WGS) entry which is preliminary data.</text>
</comment>
<keyword evidence="3 9" id="KW-0336">GPI-anchor</keyword>
<dbReference type="PANTHER" id="PTHR31468">
    <property type="entry name" value="1,3-BETA-GLUCANOSYLTRANSFERASE GAS1"/>
    <property type="match status" value="1"/>
</dbReference>
<evidence type="ECO:0000256" key="6">
    <source>
        <dbReference type="ARBA" id="ARBA00023136"/>
    </source>
</evidence>
<keyword evidence="8 9" id="KW-0449">Lipoprotein</keyword>
<comment type="similarity">
    <text evidence="2 9">Belongs to the glycosyl hydrolase 72 family.</text>
</comment>
<evidence type="ECO:0000256" key="1">
    <source>
        <dbReference type="ARBA" id="ARBA00004609"/>
    </source>
</evidence>
<evidence type="ECO:0000313" key="13">
    <source>
        <dbReference type="Proteomes" id="UP000029964"/>
    </source>
</evidence>
<feature type="transmembrane region" description="Helical" evidence="11">
    <location>
        <begin position="430"/>
        <end position="449"/>
    </location>
</feature>
<proteinExistence type="inferred from homology"/>
<evidence type="ECO:0000256" key="7">
    <source>
        <dbReference type="ARBA" id="ARBA00023180"/>
    </source>
</evidence>
<gene>
    <name evidence="12" type="ORF">ACRE_070130</name>
</gene>
<evidence type="ECO:0000313" key="12">
    <source>
        <dbReference type="EMBL" id="KFH42262.1"/>
    </source>
</evidence>
<name>A0A086SYT0_HAPC1</name>
<comment type="function">
    <text evidence="9">Splits internally a 1,3-beta-glucan molecule and transfers the newly generated reducing end (the donor) to the non-reducing end of another 1,3-beta-glucan molecule (the acceptor) forming a 1,3-beta linkage, resulting in the elongation of 1,3-beta-glucan chains in the cell wall.</text>
</comment>
<sequence>MKTLALIAGLVALAAASPTPTKPEPPTKRGSLPAVSVSGNAFWADGKRWYMRGIDYQPGGASANIDPLADPEICLRDIKEFEDLGINTIRVYSVDNSKDHDECMKALDEAGIYLVLDVNSPKYSINRAKPHPSYNADYLQSVFATVEMFAQYENTAAFFSGNEVINDEPDTDLSAPYVKAVTRDIKNYLRSRGLRRVPVGYSAADVSSNRKETADYFNCGSDDMRSDFFAFNDYSWCNTDFQESGWDQKVKTFSDYGLPIFLSEWGCIKNRPRKFDELGALMSDKMTSVYSGGLMYEYSLEDNKYGIVKIKDGKVNHEKEFELFKEALEKYPTPTGDGGAAKETHGVDCPSKKTKSWQIDSVEIPAIPEEAEKYMKDGAGDGPGLKGPGSQTAEDSGTSSEEVTGGKPSPTGEASEDGDEDAAIPLSVGMVPMLVTGGTILFAMFGGALL</sequence>
<dbReference type="PANTHER" id="PTHR31468:SF5">
    <property type="entry name" value="1,3-BETA-GLUCANOSYLTRANSFERASE GAS5"/>
    <property type="match status" value="1"/>
</dbReference>
<dbReference type="Gene3D" id="3.20.20.80">
    <property type="entry name" value="Glycosidases"/>
    <property type="match status" value="1"/>
</dbReference>
<feature type="compositionally biased region" description="Polar residues" evidence="10">
    <location>
        <begin position="390"/>
        <end position="402"/>
    </location>
</feature>
<evidence type="ECO:0000256" key="9">
    <source>
        <dbReference type="RuleBase" id="RU361209"/>
    </source>
</evidence>
<dbReference type="GO" id="GO:0071970">
    <property type="term" value="P:fungal-type cell wall (1-&gt;3)-beta-D-glucan biosynthetic process"/>
    <property type="evidence" value="ECO:0007669"/>
    <property type="project" value="TreeGrafter"/>
</dbReference>
<dbReference type="EC" id="2.4.1.-" evidence="9"/>
<keyword evidence="7" id="KW-0325">Glycoprotein</keyword>
<dbReference type="OrthoDB" id="421038at2759"/>
<keyword evidence="13" id="KW-1185">Reference proteome</keyword>
<dbReference type="FunFam" id="3.20.20.80:FF:000032">
    <property type="entry name" value="1,3-beta-glucanosyltransferase"/>
    <property type="match status" value="1"/>
</dbReference>
<keyword evidence="4 9" id="KW-0808">Transferase</keyword>
<evidence type="ECO:0000256" key="2">
    <source>
        <dbReference type="ARBA" id="ARBA00007528"/>
    </source>
</evidence>
<feature type="chain" id="PRO_5005106277" description="1,3-beta-glucanosyltransferase" evidence="9">
    <location>
        <begin position="17"/>
        <end position="450"/>
    </location>
</feature>
<evidence type="ECO:0000256" key="3">
    <source>
        <dbReference type="ARBA" id="ARBA00022622"/>
    </source>
</evidence>
<evidence type="ECO:0000256" key="5">
    <source>
        <dbReference type="ARBA" id="ARBA00022729"/>
    </source>
</evidence>
<evidence type="ECO:0000256" key="11">
    <source>
        <dbReference type="SAM" id="Phobius"/>
    </source>
</evidence>
<dbReference type="STRING" id="857340.A0A086SYT0"/>
<dbReference type="InterPro" id="IPR017853">
    <property type="entry name" value="GH"/>
</dbReference>
<dbReference type="InterPro" id="IPR004886">
    <property type="entry name" value="Glucanosyltransferase"/>
</dbReference>
<dbReference type="GO" id="GO:0042124">
    <property type="term" value="F:1,3-beta-glucanosyltransferase activity"/>
    <property type="evidence" value="ECO:0007669"/>
    <property type="project" value="TreeGrafter"/>
</dbReference>
<evidence type="ECO:0000256" key="8">
    <source>
        <dbReference type="ARBA" id="ARBA00023288"/>
    </source>
</evidence>
<organism evidence="12 13">
    <name type="scientific">Hapsidospora chrysogenum (strain ATCC 11550 / CBS 779.69 / DSM 880 / IAM 14645 / JCM 23072 / IMI 49137)</name>
    <name type="common">Acremonium chrysogenum</name>
    <dbReference type="NCBI Taxonomy" id="857340"/>
    <lineage>
        <taxon>Eukaryota</taxon>
        <taxon>Fungi</taxon>
        <taxon>Dikarya</taxon>
        <taxon>Ascomycota</taxon>
        <taxon>Pezizomycotina</taxon>
        <taxon>Sordariomycetes</taxon>
        <taxon>Hypocreomycetidae</taxon>
        <taxon>Hypocreales</taxon>
        <taxon>Bionectriaceae</taxon>
        <taxon>Hapsidospora</taxon>
    </lineage>
</organism>
<dbReference type="SUPFAM" id="SSF51445">
    <property type="entry name" value="(Trans)glycosidases"/>
    <property type="match status" value="1"/>
</dbReference>
<evidence type="ECO:0000256" key="4">
    <source>
        <dbReference type="ARBA" id="ARBA00022679"/>
    </source>
</evidence>
<dbReference type="GO" id="GO:0031505">
    <property type="term" value="P:fungal-type cell wall organization"/>
    <property type="evidence" value="ECO:0007669"/>
    <property type="project" value="TreeGrafter"/>
</dbReference>
<keyword evidence="5 9" id="KW-0732">Signal</keyword>
<dbReference type="EMBL" id="JPKY01000099">
    <property type="protein sequence ID" value="KFH42262.1"/>
    <property type="molecule type" value="Genomic_DNA"/>
</dbReference>
<dbReference type="AlphaFoldDB" id="A0A086SYT0"/>
<dbReference type="GO" id="GO:0098552">
    <property type="term" value="C:side of membrane"/>
    <property type="evidence" value="ECO:0007669"/>
    <property type="project" value="UniProtKB-KW"/>
</dbReference>
<comment type="subcellular location">
    <subcellularLocation>
        <location evidence="1 9">Cell membrane</location>
        <topology evidence="1 9">Lipid-anchor</topology>
        <topology evidence="1 9">GPI-anchor</topology>
    </subcellularLocation>
</comment>
<keyword evidence="11" id="KW-1133">Transmembrane helix</keyword>
<reference evidence="13" key="1">
    <citation type="journal article" date="2014" name="Genome Announc.">
        <title>Genome sequence and annotation of Acremonium chrysogenum, producer of the beta-lactam antibiotic cephalosporin C.</title>
        <authorList>
            <person name="Terfehr D."/>
            <person name="Dahlmann T.A."/>
            <person name="Specht T."/>
            <person name="Zadra I."/>
            <person name="Kuernsteiner H."/>
            <person name="Kueck U."/>
        </authorList>
    </citation>
    <scope>NUCLEOTIDE SEQUENCE [LARGE SCALE GENOMIC DNA]</scope>
    <source>
        <strain evidence="13">ATCC 11550 / CBS 779.69 / DSM 880 / IAM 14645 / JCM 23072 / IMI 49137</strain>
    </source>
</reference>
<dbReference type="Proteomes" id="UP000029964">
    <property type="component" value="Unassembled WGS sequence"/>
</dbReference>
<keyword evidence="11" id="KW-0812">Transmembrane</keyword>
<dbReference type="Pfam" id="PF03198">
    <property type="entry name" value="Glyco_hydro_72"/>
    <property type="match status" value="1"/>
</dbReference>
<feature type="region of interest" description="Disordered" evidence="10">
    <location>
        <begin position="374"/>
        <end position="420"/>
    </location>
</feature>
<feature type="region of interest" description="Disordered" evidence="10">
    <location>
        <begin position="332"/>
        <end position="360"/>
    </location>
</feature>
<evidence type="ECO:0000256" key="10">
    <source>
        <dbReference type="SAM" id="MobiDB-lite"/>
    </source>
</evidence>
<keyword evidence="6 9" id="KW-0472">Membrane</keyword>
<protein>
    <recommendedName>
        <fullName evidence="9">1,3-beta-glucanosyltransferase</fullName>
        <ecNumber evidence="9">2.4.1.-</ecNumber>
    </recommendedName>
</protein>